<gene>
    <name evidence="1" type="ORF">DCAF_LOCUS3610</name>
</gene>
<dbReference type="EMBL" id="CAWUPB010000850">
    <property type="protein sequence ID" value="CAK7325917.1"/>
    <property type="molecule type" value="Genomic_DNA"/>
</dbReference>
<protein>
    <submittedName>
        <fullName evidence="1">Uncharacterized protein</fullName>
    </submittedName>
</protein>
<reference evidence="1 2" key="1">
    <citation type="submission" date="2024-01" db="EMBL/GenBank/DDBJ databases">
        <authorList>
            <person name="Waweru B."/>
        </authorList>
    </citation>
    <scope>NUCLEOTIDE SEQUENCE [LARGE SCALE GENOMIC DNA]</scope>
</reference>
<organism evidence="1 2">
    <name type="scientific">Dovyalis caffra</name>
    <dbReference type="NCBI Taxonomy" id="77055"/>
    <lineage>
        <taxon>Eukaryota</taxon>
        <taxon>Viridiplantae</taxon>
        <taxon>Streptophyta</taxon>
        <taxon>Embryophyta</taxon>
        <taxon>Tracheophyta</taxon>
        <taxon>Spermatophyta</taxon>
        <taxon>Magnoliopsida</taxon>
        <taxon>eudicotyledons</taxon>
        <taxon>Gunneridae</taxon>
        <taxon>Pentapetalae</taxon>
        <taxon>rosids</taxon>
        <taxon>fabids</taxon>
        <taxon>Malpighiales</taxon>
        <taxon>Salicaceae</taxon>
        <taxon>Flacourtieae</taxon>
        <taxon>Dovyalis</taxon>
    </lineage>
</organism>
<evidence type="ECO:0000313" key="2">
    <source>
        <dbReference type="Proteomes" id="UP001314170"/>
    </source>
</evidence>
<keyword evidence="2" id="KW-1185">Reference proteome</keyword>
<dbReference type="AlphaFoldDB" id="A0AAV1QVW6"/>
<sequence>MHTRGGYCEGGYSWRVRVHDRGLELGVMVRKEVEAGGAGCVLRAMRHEEACGGRLCYGAVRVRGSFRVSVCSAWSREVAGDIEVVMEVMGKRGVVRGA</sequence>
<dbReference type="Proteomes" id="UP001314170">
    <property type="component" value="Unassembled WGS sequence"/>
</dbReference>
<evidence type="ECO:0000313" key="1">
    <source>
        <dbReference type="EMBL" id="CAK7325917.1"/>
    </source>
</evidence>
<accession>A0AAV1QVW6</accession>
<comment type="caution">
    <text evidence="1">The sequence shown here is derived from an EMBL/GenBank/DDBJ whole genome shotgun (WGS) entry which is preliminary data.</text>
</comment>
<proteinExistence type="predicted"/>
<name>A0AAV1QVW6_9ROSI</name>